<evidence type="ECO:0000256" key="1">
    <source>
        <dbReference type="ARBA" id="ARBA00009865"/>
    </source>
</evidence>
<sequence>MQIRQTLIALLFFTSILSSFSQNPVISQRYTADPTGLEYDGRLYLWTSHDIDEQKRYWMNDITCVSTDDMQNWTDHGEVFKAPEDMPWVTQAWAPSVVERNGKFYLYTGDGNRSVNVSVSDSPTGPFKGVGNQPLITKETPNADVEWLFDPTVFIDDDGQAYCVFGGGPTKILANGKRRKNARIIKLGDDLVSTVGEAVLIDAPGFYEGGYISQRKVNGKTTYYFSYFTNIGTGMNIDYMMSDDPMSGWEYKGTVLKQPADNYNNSHASVFSFKDKWYLGYHTRKIATDRKVDEKIALRQRSVCVDELFFNADGTIKEVVPTLDGPKQMKTIDPFQKNEAETMAAQSYLLPGIETATCDDEKGGRMVTNIENGDWIKVSGVDFKEGAKMFEARISAQNFAAIEIRLGSETGQLIGKCDIVSTGGLNYWETVSCSVKDTKGIHDIFFRFSGQGDNMLNFNWWKFKEGVK</sequence>
<dbReference type="Proteomes" id="UP000662373">
    <property type="component" value="Unassembled WGS sequence"/>
</dbReference>
<evidence type="ECO:0000256" key="5">
    <source>
        <dbReference type="ARBA" id="ARBA00023277"/>
    </source>
</evidence>
<evidence type="ECO:0000256" key="7">
    <source>
        <dbReference type="PIRSR" id="PIRSR606710-2"/>
    </source>
</evidence>
<evidence type="ECO:0000256" key="2">
    <source>
        <dbReference type="ARBA" id="ARBA00022651"/>
    </source>
</evidence>
<evidence type="ECO:0000313" key="11">
    <source>
        <dbReference type="EMBL" id="MBJ7880525.1"/>
    </source>
</evidence>
<dbReference type="EMBL" id="JAEHJZ010000016">
    <property type="protein sequence ID" value="MBJ7880525.1"/>
    <property type="molecule type" value="Genomic_DNA"/>
</dbReference>
<keyword evidence="3 9" id="KW-0732">Signal</keyword>
<organism evidence="11 12">
    <name type="scientific">Gelidibacter salicanalis</name>
    <dbReference type="NCBI Taxonomy" id="291193"/>
    <lineage>
        <taxon>Bacteria</taxon>
        <taxon>Pseudomonadati</taxon>
        <taxon>Bacteroidota</taxon>
        <taxon>Flavobacteriia</taxon>
        <taxon>Flavobacteriales</taxon>
        <taxon>Flavobacteriaceae</taxon>
        <taxon>Gelidibacter</taxon>
    </lineage>
</organism>
<keyword evidence="2" id="KW-0858">Xylan degradation</keyword>
<dbReference type="InterPro" id="IPR052176">
    <property type="entry name" value="Glycosyl_Hydrlase_43_Enz"/>
</dbReference>
<evidence type="ECO:0000256" key="9">
    <source>
        <dbReference type="SAM" id="SignalP"/>
    </source>
</evidence>
<name>A0A934KW94_9FLAO</name>
<feature type="site" description="Important for catalytic activity, responsible for pKa modulation of the active site Glu and correct orientation of both the proton donor and substrate" evidence="7">
    <location>
        <position position="150"/>
    </location>
</feature>
<dbReference type="AlphaFoldDB" id="A0A934KW94"/>
<keyword evidence="6 8" id="KW-0326">Glycosidase</keyword>
<dbReference type="InterPro" id="IPR006584">
    <property type="entry name" value="Cellulose-bd_IV"/>
</dbReference>
<evidence type="ECO:0000256" key="3">
    <source>
        <dbReference type="ARBA" id="ARBA00022729"/>
    </source>
</evidence>
<dbReference type="InterPro" id="IPR006710">
    <property type="entry name" value="Glyco_hydro_43"/>
</dbReference>
<comment type="similarity">
    <text evidence="1 8">Belongs to the glycosyl hydrolase 43 family.</text>
</comment>
<comment type="caution">
    <text evidence="11">The sequence shown here is derived from an EMBL/GenBank/DDBJ whole genome shotgun (WGS) entry which is preliminary data.</text>
</comment>
<dbReference type="SMART" id="SM00606">
    <property type="entry name" value="CBD_IV"/>
    <property type="match status" value="1"/>
</dbReference>
<dbReference type="Gene3D" id="2.115.10.20">
    <property type="entry name" value="Glycosyl hydrolase domain, family 43"/>
    <property type="match status" value="1"/>
</dbReference>
<evidence type="ECO:0000313" key="12">
    <source>
        <dbReference type="Proteomes" id="UP000662373"/>
    </source>
</evidence>
<dbReference type="PROSITE" id="PS51175">
    <property type="entry name" value="CBM6"/>
    <property type="match status" value="1"/>
</dbReference>
<dbReference type="Gene3D" id="2.60.120.260">
    <property type="entry name" value="Galactose-binding domain-like"/>
    <property type="match status" value="1"/>
</dbReference>
<protein>
    <submittedName>
        <fullName evidence="11">Family 43 glycosylhydrolase</fullName>
    </submittedName>
</protein>
<dbReference type="InterPro" id="IPR005084">
    <property type="entry name" value="CBM6"/>
</dbReference>
<keyword evidence="12" id="KW-1185">Reference proteome</keyword>
<dbReference type="InterPro" id="IPR008979">
    <property type="entry name" value="Galactose-bd-like_sf"/>
</dbReference>
<feature type="domain" description="CBM6" evidence="10">
    <location>
        <begin position="336"/>
        <end position="464"/>
    </location>
</feature>
<keyword evidence="5" id="KW-0119">Carbohydrate metabolism</keyword>
<feature type="chain" id="PRO_5037787061" evidence="9">
    <location>
        <begin position="22"/>
        <end position="468"/>
    </location>
</feature>
<keyword evidence="4 8" id="KW-0378">Hydrolase</keyword>
<proteinExistence type="inferred from homology"/>
<dbReference type="GO" id="GO:0030246">
    <property type="term" value="F:carbohydrate binding"/>
    <property type="evidence" value="ECO:0007669"/>
    <property type="project" value="InterPro"/>
</dbReference>
<dbReference type="RefSeq" id="WP_199598365.1">
    <property type="nucleotide sequence ID" value="NZ_JAEHJZ010000016.1"/>
</dbReference>
<accession>A0A934KW94</accession>
<dbReference type="GO" id="GO:0045493">
    <property type="term" value="P:xylan catabolic process"/>
    <property type="evidence" value="ECO:0007669"/>
    <property type="project" value="UniProtKB-KW"/>
</dbReference>
<dbReference type="Pfam" id="PF04616">
    <property type="entry name" value="Glyco_hydro_43"/>
    <property type="match status" value="1"/>
</dbReference>
<dbReference type="Pfam" id="PF03422">
    <property type="entry name" value="CBM_6"/>
    <property type="match status" value="1"/>
</dbReference>
<dbReference type="SUPFAM" id="SSF75005">
    <property type="entry name" value="Arabinanase/levansucrase/invertase"/>
    <property type="match status" value="1"/>
</dbReference>
<evidence type="ECO:0000256" key="8">
    <source>
        <dbReference type="RuleBase" id="RU361187"/>
    </source>
</evidence>
<dbReference type="SUPFAM" id="SSF49785">
    <property type="entry name" value="Galactose-binding domain-like"/>
    <property type="match status" value="1"/>
</dbReference>
<dbReference type="PANTHER" id="PTHR43772">
    <property type="entry name" value="ENDO-1,4-BETA-XYLANASE"/>
    <property type="match status" value="1"/>
</dbReference>
<dbReference type="CDD" id="cd09003">
    <property type="entry name" value="GH43_XynD-like"/>
    <property type="match status" value="1"/>
</dbReference>
<evidence type="ECO:0000259" key="10">
    <source>
        <dbReference type="PROSITE" id="PS51175"/>
    </source>
</evidence>
<gene>
    <name evidence="11" type="ORF">JEM65_07675</name>
</gene>
<evidence type="ECO:0000256" key="4">
    <source>
        <dbReference type="ARBA" id="ARBA00022801"/>
    </source>
</evidence>
<reference evidence="11 12" key="1">
    <citation type="submission" date="2020-09" db="EMBL/GenBank/DDBJ databases">
        <title>Draft genome of Gelidibacter salicanalis PAMC21136.</title>
        <authorList>
            <person name="Park H."/>
        </authorList>
    </citation>
    <scope>NUCLEOTIDE SEQUENCE [LARGE SCALE GENOMIC DNA]</scope>
    <source>
        <strain evidence="11 12">PAMC21136</strain>
    </source>
</reference>
<feature type="signal peptide" evidence="9">
    <location>
        <begin position="1"/>
        <end position="21"/>
    </location>
</feature>
<keyword evidence="2" id="KW-0624">Polysaccharide degradation</keyword>
<dbReference type="PANTHER" id="PTHR43772:SF2">
    <property type="entry name" value="PUTATIVE (AFU_ORTHOLOGUE AFUA_2G04480)-RELATED"/>
    <property type="match status" value="1"/>
</dbReference>
<dbReference type="InterPro" id="IPR023296">
    <property type="entry name" value="Glyco_hydro_beta-prop_sf"/>
</dbReference>
<dbReference type="CDD" id="cd04084">
    <property type="entry name" value="CBM6_xylanase-like"/>
    <property type="match status" value="1"/>
</dbReference>
<evidence type="ECO:0000256" key="6">
    <source>
        <dbReference type="ARBA" id="ARBA00023295"/>
    </source>
</evidence>
<dbReference type="GO" id="GO:0004553">
    <property type="term" value="F:hydrolase activity, hydrolyzing O-glycosyl compounds"/>
    <property type="evidence" value="ECO:0007669"/>
    <property type="project" value="InterPro"/>
</dbReference>